<gene>
    <name evidence="2" type="ORF">BSTOLATCC_MIC18904</name>
</gene>
<evidence type="ECO:0000313" key="2">
    <source>
        <dbReference type="EMBL" id="CAG9317661.1"/>
    </source>
</evidence>
<dbReference type="Proteomes" id="UP001162131">
    <property type="component" value="Unassembled WGS sequence"/>
</dbReference>
<organism evidence="2 3">
    <name type="scientific">Blepharisma stoltei</name>
    <dbReference type="NCBI Taxonomy" id="1481888"/>
    <lineage>
        <taxon>Eukaryota</taxon>
        <taxon>Sar</taxon>
        <taxon>Alveolata</taxon>
        <taxon>Ciliophora</taxon>
        <taxon>Postciliodesmatophora</taxon>
        <taxon>Heterotrichea</taxon>
        <taxon>Heterotrichida</taxon>
        <taxon>Blepharismidae</taxon>
        <taxon>Blepharisma</taxon>
    </lineage>
</organism>
<feature type="transmembrane region" description="Helical" evidence="1">
    <location>
        <begin position="37"/>
        <end position="56"/>
    </location>
</feature>
<evidence type="ECO:0000256" key="1">
    <source>
        <dbReference type="SAM" id="Phobius"/>
    </source>
</evidence>
<proteinExistence type="predicted"/>
<keyword evidence="1" id="KW-1133">Transmembrane helix</keyword>
<protein>
    <submittedName>
        <fullName evidence="2">Uncharacterized protein</fullName>
    </submittedName>
</protein>
<reference evidence="2" key="1">
    <citation type="submission" date="2021-09" db="EMBL/GenBank/DDBJ databases">
        <authorList>
            <consortium name="AG Swart"/>
            <person name="Singh M."/>
            <person name="Singh A."/>
            <person name="Seah K."/>
            <person name="Emmerich C."/>
        </authorList>
    </citation>
    <scope>NUCLEOTIDE SEQUENCE</scope>
    <source>
        <strain evidence="2">ATCC30299</strain>
    </source>
</reference>
<evidence type="ECO:0000313" key="3">
    <source>
        <dbReference type="Proteomes" id="UP001162131"/>
    </source>
</evidence>
<accession>A0AAU9IQ52</accession>
<comment type="caution">
    <text evidence="2">The sequence shown here is derived from an EMBL/GenBank/DDBJ whole genome shotgun (WGS) entry which is preliminary data.</text>
</comment>
<keyword evidence="1" id="KW-0812">Transmembrane</keyword>
<dbReference type="AlphaFoldDB" id="A0AAU9IQ52"/>
<keyword evidence="3" id="KW-1185">Reference proteome</keyword>
<sequence length="131" mass="15395">MKWKDDYHLLKAVLESYVPEEVEAPYINKAKESMDSLFVTSRLISLIATSSIWYYLYIRKNIWHGRRPLLNHYSKVFYTAGIIVLIWQMPEICYAMKGTEMLQEMSQTKFPISSFIASKQMEGQAQNKEKS</sequence>
<name>A0AAU9IQ52_9CILI</name>
<keyword evidence="1" id="KW-0472">Membrane</keyword>
<dbReference type="EMBL" id="CAJZBQ010000018">
    <property type="protein sequence ID" value="CAG9317661.1"/>
    <property type="molecule type" value="Genomic_DNA"/>
</dbReference>